<dbReference type="PANTHER" id="PTHR43377:SF1">
    <property type="entry name" value="BILIVERDIN REDUCTASE A"/>
    <property type="match status" value="1"/>
</dbReference>
<dbReference type="Pfam" id="PF01408">
    <property type="entry name" value="GFO_IDH_MocA"/>
    <property type="match status" value="1"/>
</dbReference>
<dbReference type="PANTHER" id="PTHR43377">
    <property type="entry name" value="BILIVERDIN REDUCTASE A"/>
    <property type="match status" value="1"/>
</dbReference>
<evidence type="ECO:0000259" key="1">
    <source>
        <dbReference type="Pfam" id="PF01408"/>
    </source>
</evidence>
<evidence type="ECO:0000313" key="4">
    <source>
        <dbReference type="Proteomes" id="UP000648239"/>
    </source>
</evidence>
<dbReference type="GO" id="GO:0000166">
    <property type="term" value="F:nucleotide binding"/>
    <property type="evidence" value="ECO:0007669"/>
    <property type="project" value="InterPro"/>
</dbReference>
<dbReference type="InterPro" id="IPR000683">
    <property type="entry name" value="Gfo/Idh/MocA-like_OxRdtase_N"/>
</dbReference>
<dbReference type="Pfam" id="PF22725">
    <property type="entry name" value="GFO_IDH_MocA_C3"/>
    <property type="match status" value="1"/>
</dbReference>
<dbReference type="EMBL" id="JACXWD010000006">
    <property type="protein sequence ID" value="MBD3867092.1"/>
    <property type="molecule type" value="Genomic_DNA"/>
</dbReference>
<feature type="domain" description="Gfo/Idh/MocA-like oxidoreductase N-terminal" evidence="1">
    <location>
        <begin position="8"/>
        <end position="122"/>
    </location>
</feature>
<proteinExistence type="predicted"/>
<organism evidence="3 4">
    <name type="scientific">Candidatus Polarisedimenticola svalbardensis</name>
    <dbReference type="NCBI Taxonomy" id="2886004"/>
    <lineage>
        <taxon>Bacteria</taxon>
        <taxon>Pseudomonadati</taxon>
        <taxon>Acidobacteriota</taxon>
        <taxon>Candidatus Polarisedimenticolia</taxon>
        <taxon>Candidatus Polarisedimenticolales</taxon>
        <taxon>Candidatus Polarisedimenticolaceae</taxon>
        <taxon>Candidatus Polarisedimenticola</taxon>
    </lineage>
</organism>
<dbReference type="InterPro" id="IPR036291">
    <property type="entry name" value="NAD(P)-bd_dom_sf"/>
</dbReference>
<dbReference type="Proteomes" id="UP000648239">
    <property type="component" value="Unassembled WGS sequence"/>
</dbReference>
<gene>
    <name evidence="3" type="ORF">IFK94_03120</name>
</gene>
<dbReference type="SUPFAM" id="SSF51735">
    <property type="entry name" value="NAD(P)-binding Rossmann-fold domains"/>
    <property type="match status" value="1"/>
</dbReference>
<feature type="domain" description="GFO/IDH/MocA-like oxidoreductase" evidence="2">
    <location>
        <begin position="150"/>
        <end position="230"/>
    </location>
</feature>
<dbReference type="AlphaFoldDB" id="A0A8J7CC80"/>
<dbReference type="InterPro" id="IPR055170">
    <property type="entry name" value="GFO_IDH_MocA-like_dom"/>
</dbReference>
<sequence>MTHEKVPVCVVGVGHLGRHHARLYAEDPDADLVAVIDSDRDRAESIAADYGCEALTGLSAIPDKVRAASVAVPTVHHCRVAVELLQSGRDVLVEKPLTKDLDEADRILDAAAANGRLVMVGHTERFNPAVAALAQVVDRPRFFEIHRLAAFTSRSTDIDVVLDLMIHDLDLLLHLDGTDPISVDAVGVAALTDKVDIANARIRFESGCVANLTASRISTEPVRRIRVFQERTYLSCDTAIRKVERYALVAGDGGRPDIRHDVLPVSQGEPLGNELKAFLDAVRHRTAPPVDGVHGRRAVELAYQVLASIEASADAGS</sequence>
<reference evidence="3 4" key="1">
    <citation type="submission" date="2020-08" db="EMBL/GenBank/DDBJ databases">
        <title>Acidobacteriota in marine sediments use diverse sulfur dissimilation pathways.</title>
        <authorList>
            <person name="Wasmund K."/>
        </authorList>
    </citation>
    <scope>NUCLEOTIDE SEQUENCE [LARGE SCALE GENOMIC DNA]</scope>
    <source>
        <strain evidence="3">MAG AM4</strain>
    </source>
</reference>
<dbReference type="InterPro" id="IPR051450">
    <property type="entry name" value="Gfo/Idh/MocA_Oxidoreductases"/>
</dbReference>
<dbReference type="Gene3D" id="3.40.50.720">
    <property type="entry name" value="NAD(P)-binding Rossmann-like Domain"/>
    <property type="match status" value="1"/>
</dbReference>
<dbReference type="Gene3D" id="3.30.360.10">
    <property type="entry name" value="Dihydrodipicolinate Reductase, domain 2"/>
    <property type="match status" value="1"/>
</dbReference>
<protein>
    <submittedName>
        <fullName evidence="3">Gfo/Idh/MocA family oxidoreductase</fullName>
    </submittedName>
</protein>
<accession>A0A8J7CC80</accession>
<evidence type="ECO:0000259" key="2">
    <source>
        <dbReference type="Pfam" id="PF22725"/>
    </source>
</evidence>
<name>A0A8J7CC80_9BACT</name>
<comment type="caution">
    <text evidence="3">The sequence shown here is derived from an EMBL/GenBank/DDBJ whole genome shotgun (WGS) entry which is preliminary data.</text>
</comment>
<dbReference type="SUPFAM" id="SSF55347">
    <property type="entry name" value="Glyceraldehyde-3-phosphate dehydrogenase-like, C-terminal domain"/>
    <property type="match status" value="1"/>
</dbReference>
<evidence type="ECO:0000313" key="3">
    <source>
        <dbReference type="EMBL" id="MBD3867092.1"/>
    </source>
</evidence>